<reference evidence="4 5" key="1">
    <citation type="submission" date="2016-10" db="EMBL/GenBank/DDBJ databases">
        <authorList>
            <person name="de Groot N.N."/>
        </authorList>
    </citation>
    <scope>NUCLEOTIDE SEQUENCE [LARGE SCALE GENOMIC DNA]</scope>
    <source>
        <strain evidence="4 5">CGMCC 1.9109</strain>
    </source>
</reference>
<keyword evidence="5" id="KW-1185">Reference proteome</keyword>
<evidence type="ECO:0000313" key="5">
    <source>
        <dbReference type="Proteomes" id="UP000183685"/>
    </source>
</evidence>
<dbReference type="GO" id="GO:0017001">
    <property type="term" value="P:antibiotic catabolic process"/>
    <property type="evidence" value="ECO:0007669"/>
    <property type="project" value="UniProtKB-ARBA"/>
</dbReference>
<dbReference type="AlphaFoldDB" id="A0A1G6YJ14"/>
<dbReference type="SMART" id="SM00849">
    <property type="entry name" value="Lactamase_B"/>
    <property type="match status" value="1"/>
</dbReference>
<name>A0A1G6YJ14_9PROT</name>
<dbReference type="RefSeq" id="WP_068302598.1">
    <property type="nucleotide sequence ID" value="NZ_FNAK01000003.1"/>
</dbReference>
<feature type="domain" description="Metallo-beta-lactamase" evidence="3">
    <location>
        <begin position="49"/>
        <end position="209"/>
    </location>
</feature>
<evidence type="ECO:0000313" key="4">
    <source>
        <dbReference type="EMBL" id="SDD89707.1"/>
    </source>
</evidence>
<dbReference type="SUPFAM" id="SSF56281">
    <property type="entry name" value="Metallo-hydrolase/oxidoreductase"/>
    <property type="match status" value="1"/>
</dbReference>
<comment type="similarity">
    <text evidence="1">Belongs to the metallo-beta-lactamase superfamily. Class-B beta-lactamase family.</text>
</comment>
<protein>
    <submittedName>
        <fullName evidence="4">Glyoxylase, beta-lactamase superfamily II</fullName>
    </submittedName>
</protein>
<dbReference type="EMBL" id="FNAK01000003">
    <property type="protein sequence ID" value="SDD89707.1"/>
    <property type="molecule type" value="Genomic_DNA"/>
</dbReference>
<dbReference type="PANTHER" id="PTHR42951:SF4">
    <property type="entry name" value="ACYL-COENZYME A THIOESTERASE MBLAC2"/>
    <property type="match status" value="1"/>
</dbReference>
<evidence type="ECO:0000256" key="2">
    <source>
        <dbReference type="SAM" id="SignalP"/>
    </source>
</evidence>
<dbReference type="InterPro" id="IPR001279">
    <property type="entry name" value="Metallo-B-lactamas"/>
</dbReference>
<dbReference type="Pfam" id="PF00753">
    <property type="entry name" value="Lactamase_B"/>
    <property type="match status" value="1"/>
</dbReference>
<evidence type="ECO:0000256" key="1">
    <source>
        <dbReference type="ARBA" id="ARBA00005250"/>
    </source>
</evidence>
<dbReference type="InterPro" id="IPR036866">
    <property type="entry name" value="RibonucZ/Hydroxyglut_hydro"/>
</dbReference>
<feature type="signal peptide" evidence="2">
    <location>
        <begin position="1"/>
        <end position="21"/>
    </location>
</feature>
<dbReference type="PANTHER" id="PTHR42951">
    <property type="entry name" value="METALLO-BETA-LACTAMASE DOMAIN-CONTAINING"/>
    <property type="match status" value="1"/>
</dbReference>
<proteinExistence type="inferred from homology"/>
<sequence length="380" mass="41418">MTRTGLVLLAAAFLLSTPFISADAESEPQIRHHKIAKGFHVLYGGNGLGASVGVIETSDSLVLVDAMRDRTTAKLAAALQEISDKPVSHVFNTHRHEDHTSGNSAFVEQGAILVRQANGPGAGEGRQIRFEKKVILNVGGVRFEAYSVQSHTPEDALIRVPAANVIFLGDTFTTNWHPTFYSGGEAGQLAVVERVLALADDKTVIVPGHGNVTNRQGVIVYRDAFRDWMDRMRELASAGWTADQMAADVELKSISKRFLQDGSRDEMRPAGYRRFIKRTISTELTTANESVLPHLGEYVGTYRYADGMLLRVELAEGGLTIFEGGQLSGHVIPLSKDKFHFPGRLEGEGHLTFQFDGGGNVTGATYVGEDQSWPAARVRD</sequence>
<gene>
    <name evidence="4" type="ORF">SAMN04488071_1626</name>
</gene>
<dbReference type="Proteomes" id="UP000183685">
    <property type="component" value="Unassembled WGS sequence"/>
</dbReference>
<evidence type="ECO:0000259" key="3">
    <source>
        <dbReference type="SMART" id="SM00849"/>
    </source>
</evidence>
<keyword evidence="2" id="KW-0732">Signal</keyword>
<dbReference type="STRING" id="637679.GCA_001550055_01308"/>
<organism evidence="4 5">
    <name type="scientific">Kordiimonas lacus</name>
    <dbReference type="NCBI Taxonomy" id="637679"/>
    <lineage>
        <taxon>Bacteria</taxon>
        <taxon>Pseudomonadati</taxon>
        <taxon>Pseudomonadota</taxon>
        <taxon>Alphaproteobacteria</taxon>
        <taxon>Kordiimonadales</taxon>
        <taxon>Kordiimonadaceae</taxon>
        <taxon>Kordiimonas</taxon>
    </lineage>
</organism>
<accession>A0A1G6YJ14</accession>
<feature type="chain" id="PRO_5010226979" evidence="2">
    <location>
        <begin position="22"/>
        <end position="380"/>
    </location>
</feature>
<dbReference type="Gene3D" id="3.60.15.10">
    <property type="entry name" value="Ribonuclease Z/Hydroxyacylglutathione hydrolase-like"/>
    <property type="match status" value="1"/>
</dbReference>
<dbReference type="InterPro" id="IPR050855">
    <property type="entry name" value="NDM-1-like"/>
</dbReference>